<organism evidence="2 3">
    <name type="scientific">Shouchella xiaoxiensis</name>
    <dbReference type="NCBI Taxonomy" id="766895"/>
    <lineage>
        <taxon>Bacteria</taxon>
        <taxon>Bacillati</taxon>
        <taxon>Bacillota</taxon>
        <taxon>Bacilli</taxon>
        <taxon>Bacillales</taxon>
        <taxon>Bacillaceae</taxon>
        <taxon>Shouchella</taxon>
    </lineage>
</organism>
<gene>
    <name evidence="2" type="ORF">JOC54_003117</name>
</gene>
<feature type="signal peptide" evidence="1">
    <location>
        <begin position="1"/>
        <end position="18"/>
    </location>
</feature>
<evidence type="ECO:0000313" key="2">
    <source>
        <dbReference type="EMBL" id="MBM7839837.1"/>
    </source>
</evidence>
<name>A0ABS2SWB9_9BACI</name>
<sequence>MKKRVYVISLFMVLFLSACTSSSQLSASKLDLLSDHVQEVSDSNDKLMMIVEEPRTISIVYQLSE</sequence>
<evidence type="ECO:0000313" key="3">
    <source>
        <dbReference type="Proteomes" id="UP001179280"/>
    </source>
</evidence>
<protein>
    <submittedName>
        <fullName evidence="2">Thioredoxin-related protein</fullName>
    </submittedName>
</protein>
<feature type="chain" id="PRO_5045166602" evidence="1">
    <location>
        <begin position="19"/>
        <end position="65"/>
    </location>
</feature>
<keyword evidence="3" id="KW-1185">Reference proteome</keyword>
<evidence type="ECO:0000256" key="1">
    <source>
        <dbReference type="SAM" id="SignalP"/>
    </source>
</evidence>
<reference evidence="2" key="1">
    <citation type="submission" date="2021-01" db="EMBL/GenBank/DDBJ databases">
        <title>Genomic Encyclopedia of Type Strains, Phase IV (KMG-IV): sequencing the most valuable type-strain genomes for metagenomic binning, comparative biology and taxonomic classification.</title>
        <authorList>
            <person name="Goeker M."/>
        </authorList>
    </citation>
    <scope>NUCLEOTIDE SEQUENCE</scope>
    <source>
        <strain evidence="2">DSM 21943</strain>
    </source>
</reference>
<accession>A0ABS2SWB9</accession>
<proteinExistence type="predicted"/>
<dbReference type="Proteomes" id="UP001179280">
    <property type="component" value="Unassembled WGS sequence"/>
</dbReference>
<dbReference type="EMBL" id="JAFBCV010000010">
    <property type="protein sequence ID" value="MBM7839837.1"/>
    <property type="molecule type" value="Genomic_DNA"/>
</dbReference>
<dbReference type="RefSeq" id="WP_204467092.1">
    <property type="nucleotide sequence ID" value="NZ_JAFBCV010000010.1"/>
</dbReference>
<comment type="caution">
    <text evidence="2">The sequence shown here is derived from an EMBL/GenBank/DDBJ whole genome shotgun (WGS) entry which is preliminary data.</text>
</comment>
<keyword evidence="1" id="KW-0732">Signal</keyword>
<dbReference type="PROSITE" id="PS51257">
    <property type="entry name" value="PROKAR_LIPOPROTEIN"/>
    <property type="match status" value="1"/>
</dbReference>